<protein>
    <submittedName>
        <fullName evidence="10">2-deoxy-D-gluconate 3-dehydrogenase</fullName>
    </submittedName>
</protein>
<evidence type="ECO:0000259" key="9">
    <source>
        <dbReference type="PROSITE" id="PS50048"/>
    </source>
</evidence>
<keyword evidence="11" id="KW-1185">Reference proteome</keyword>
<dbReference type="InterPro" id="IPR051615">
    <property type="entry name" value="Transcr_Regulatory_Elem"/>
</dbReference>
<keyword evidence="5" id="KW-0238">DNA-binding</keyword>
<dbReference type="EMBL" id="JAQHRD010000004">
    <property type="protein sequence ID" value="KAJ6442323.1"/>
    <property type="molecule type" value="Genomic_DNA"/>
</dbReference>
<dbReference type="PROSITE" id="PS00463">
    <property type="entry name" value="ZN2_CY6_FUNGAL_1"/>
    <property type="match status" value="1"/>
</dbReference>
<name>A0AB34FU18_9HYPO</name>
<dbReference type="Pfam" id="PF00172">
    <property type="entry name" value="Zn_clus"/>
    <property type="match status" value="1"/>
</dbReference>
<dbReference type="InterPro" id="IPR001138">
    <property type="entry name" value="Zn2Cys6_DnaBD"/>
</dbReference>
<evidence type="ECO:0000313" key="11">
    <source>
        <dbReference type="Proteomes" id="UP001163105"/>
    </source>
</evidence>
<dbReference type="SUPFAM" id="SSF57701">
    <property type="entry name" value="Zn2/Cys6 DNA-binding domain"/>
    <property type="match status" value="1"/>
</dbReference>
<dbReference type="PANTHER" id="PTHR31313:SF4">
    <property type="entry name" value="CONIDIAL DEVELOPMENT PROTEIN FLUFFY"/>
    <property type="match status" value="1"/>
</dbReference>
<evidence type="ECO:0000256" key="5">
    <source>
        <dbReference type="ARBA" id="ARBA00023125"/>
    </source>
</evidence>
<evidence type="ECO:0000256" key="2">
    <source>
        <dbReference type="ARBA" id="ARBA00022723"/>
    </source>
</evidence>
<dbReference type="GO" id="GO:0000981">
    <property type="term" value="F:DNA-binding transcription factor activity, RNA polymerase II-specific"/>
    <property type="evidence" value="ECO:0007669"/>
    <property type="project" value="InterPro"/>
</dbReference>
<dbReference type="PANTHER" id="PTHR31313">
    <property type="entry name" value="TY1 ENHANCER ACTIVATOR"/>
    <property type="match status" value="1"/>
</dbReference>
<dbReference type="CDD" id="cd00067">
    <property type="entry name" value="GAL4"/>
    <property type="match status" value="1"/>
</dbReference>
<dbReference type="InterPro" id="IPR036864">
    <property type="entry name" value="Zn2-C6_fun-type_DNA-bd_sf"/>
</dbReference>
<dbReference type="AlphaFoldDB" id="A0AB34FU18"/>
<accession>A0AB34FU18</accession>
<evidence type="ECO:0000256" key="1">
    <source>
        <dbReference type="ARBA" id="ARBA00004123"/>
    </source>
</evidence>
<reference evidence="10" key="1">
    <citation type="submission" date="2023-01" db="EMBL/GenBank/DDBJ databases">
        <title>The growth and conidiation of Purpureocillium lavendulum are regulated by nitrogen source and histone H3K14 acetylation.</title>
        <authorList>
            <person name="Tang P."/>
            <person name="Han J."/>
            <person name="Zhang C."/>
            <person name="Tang P."/>
            <person name="Qi F."/>
            <person name="Zhang K."/>
            <person name="Liang L."/>
        </authorList>
    </citation>
    <scope>NUCLEOTIDE SEQUENCE</scope>
    <source>
        <strain evidence="10">YMF1.00683</strain>
    </source>
</reference>
<keyword evidence="4" id="KW-0805">Transcription regulation</keyword>
<dbReference type="SMART" id="SM00066">
    <property type="entry name" value="GAL4"/>
    <property type="match status" value="1"/>
</dbReference>
<dbReference type="PROSITE" id="PS50048">
    <property type="entry name" value="ZN2_CY6_FUNGAL_2"/>
    <property type="match status" value="1"/>
</dbReference>
<dbReference type="Gene3D" id="4.10.240.10">
    <property type="entry name" value="Zn(2)-C6 fungal-type DNA-binding domain"/>
    <property type="match status" value="1"/>
</dbReference>
<evidence type="ECO:0000256" key="4">
    <source>
        <dbReference type="ARBA" id="ARBA00023015"/>
    </source>
</evidence>
<evidence type="ECO:0000256" key="6">
    <source>
        <dbReference type="ARBA" id="ARBA00023163"/>
    </source>
</evidence>
<feature type="domain" description="Zn(2)-C6 fungal-type" evidence="9">
    <location>
        <begin position="10"/>
        <end position="39"/>
    </location>
</feature>
<dbReference type="GO" id="GO:0003677">
    <property type="term" value="F:DNA binding"/>
    <property type="evidence" value="ECO:0007669"/>
    <property type="project" value="UniProtKB-KW"/>
</dbReference>
<feature type="compositionally biased region" description="Polar residues" evidence="8">
    <location>
        <begin position="663"/>
        <end position="679"/>
    </location>
</feature>
<keyword evidence="6" id="KW-0804">Transcription</keyword>
<gene>
    <name evidence="10" type="ORF">O9K51_05880</name>
</gene>
<organism evidence="10 11">
    <name type="scientific">Purpureocillium lavendulum</name>
    <dbReference type="NCBI Taxonomy" id="1247861"/>
    <lineage>
        <taxon>Eukaryota</taxon>
        <taxon>Fungi</taxon>
        <taxon>Dikarya</taxon>
        <taxon>Ascomycota</taxon>
        <taxon>Pezizomycotina</taxon>
        <taxon>Sordariomycetes</taxon>
        <taxon>Hypocreomycetidae</taxon>
        <taxon>Hypocreales</taxon>
        <taxon>Ophiocordycipitaceae</taxon>
        <taxon>Purpureocillium</taxon>
    </lineage>
</organism>
<proteinExistence type="predicted"/>
<feature type="region of interest" description="Disordered" evidence="8">
    <location>
        <begin position="426"/>
        <end position="456"/>
    </location>
</feature>
<keyword evidence="7" id="KW-0539">Nucleus</keyword>
<keyword evidence="3" id="KW-0862">Zinc</keyword>
<comment type="caution">
    <text evidence="10">The sequence shown here is derived from an EMBL/GenBank/DDBJ whole genome shotgun (WGS) entry which is preliminary data.</text>
</comment>
<evidence type="ECO:0000256" key="7">
    <source>
        <dbReference type="ARBA" id="ARBA00023242"/>
    </source>
</evidence>
<comment type="subcellular location">
    <subcellularLocation>
        <location evidence="1">Nucleus</location>
    </subcellularLocation>
</comment>
<dbReference type="GO" id="GO:0005634">
    <property type="term" value="C:nucleus"/>
    <property type="evidence" value="ECO:0007669"/>
    <property type="project" value="UniProtKB-SubCell"/>
</dbReference>
<dbReference type="CDD" id="cd12148">
    <property type="entry name" value="fungal_TF_MHR"/>
    <property type="match status" value="1"/>
</dbReference>
<dbReference type="Proteomes" id="UP001163105">
    <property type="component" value="Unassembled WGS sequence"/>
</dbReference>
<evidence type="ECO:0000313" key="10">
    <source>
        <dbReference type="EMBL" id="KAJ6442323.1"/>
    </source>
</evidence>
<feature type="region of interest" description="Disordered" evidence="8">
    <location>
        <begin position="158"/>
        <end position="202"/>
    </location>
</feature>
<keyword evidence="2" id="KW-0479">Metal-binding</keyword>
<feature type="region of interest" description="Disordered" evidence="8">
    <location>
        <begin position="630"/>
        <end position="679"/>
    </location>
</feature>
<dbReference type="GO" id="GO:0008270">
    <property type="term" value="F:zinc ion binding"/>
    <property type="evidence" value="ECO:0007669"/>
    <property type="project" value="InterPro"/>
</dbReference>
<evidence type="ECO:0000256" key="3">
    <source>
        <dbReference type="ARBA" id="ARBA00022833"/>
    </source>
</evidence>
<evidence type="ECO:0000256" key="8">
    <source>
        <dbReference type="SAM" id="MobiDB-lite"/>
    </source>
</evidence>
<sequence>MPRRHQVRMACQRCRKKRAKCDGEDPCERCLEAGLECLFDNSRRESKDDLRAEIERLRRTNEQSDALLDALSSMDDADTYHMVAQGLMDGAVTRQSIYDDLPTKLRIAGIPLSAAVSITSSLRRNSQTASSAGASSCDVQGATCPHCSGALPAVSSALSDGDRSNGLSSERPISDDVSSEADRLPTPGSGHESVPSQSSLAVDDGLQQIDPWTRTGWTIGKVRARLDALLTWDYLPFCLLCKDPFLNDLMSGEGSYCSPALVNSLLALSTRVLDEHHHPQQLLLQRQHGNANGTASSFGWSDSQALFDEAVALISGNKQPDTLPNIQAMGMLALYQVSSGLEAEARELAEAFAAAATDMCVRESLAGDRTDEQYARVRATTYCGAISLVRADIDRARSILKLITAQPAGLHAVILEDDGVALDQPSCLSAPDNGPVTGSKPRQGHSLGQRRSIQQQPAANDAKASILAGEHKSQLSNLQLIPAKIFQLTERVFKLLSSPRTASSDQIVSAYHQCLDWYESFFAMLKTDGSNSPFVLFIHMYYQFCLLSLFRPFVRTSFGGELNAQPREICLQAAQSILGLSQSYAGVFGLHRVSPLVPYFVCAAGLLSLTVEEAGQGMLGAVPVPRFDGSHCASSNTAESPEDAIKRESDDDQMDVDMHHGQDSNGEPQQGTPPASSHVNMPAVARARLLLSEMSAVHPCAVVVEGMLHRAPGRN</sequence>